<dbReference type="PROSITE" id="PS51083">
    <property type="entry name" value="ZF_HIT"/>
    <property type="match status" value="1"/>
</dbReference>
<proteinExistence type="predicted"/>
<keyword evidence="1" id="KW-0862">Zinc</keyword>
<dbReference type="EMBL" id="JAFEKC020000006">
    <property type="protein sequence ID" value="KAK0514016.1"/>
    <property type="molecule type" value="Genomic_DNA"/>
</dbReference>
<sequence length="200" mass="22212">MPCGVCNIQTARYKCPSCPLQYCSIECYKSHQNTHAEASSPSTERPAPTGLPPKPPPVPCLSPINLHGEHGGSSFATNSATSLDWSPDLQLLYKRFPRLFSQLQMVYEATTEPIDDQHDDHSSSRIHTDRGRGRSRGRGRGRDRSAVAPWSQQKGFKAGLHQLRKLRRLDGDDGEGLREFSKLAMRITQGNQSEVVADEV</sequence>
<keyword evidence="5" id="KW-1185">Reference proteome</keyword>
<dbReference type="Gene3D" id="3.30.60.190">
    <property type="match status" value="1"/>
</dbReference>
<feature type="region of interest" description="Disordered" evidence="2">
    <location>
        <begin position="111"/>
        <end position="159"/>
    </location>
</feature>
<organism evidence="4 5">
    <name type="scientific">Cladonia borealis</name>
    <dbReference type="NCBI Taxonomy" id="184061"/>
    <lineage>
        <taxon>Eukaryota</taxon>
        <taxon>Fungi</taxon>
        <taxon>Dikarya</taxon>
        <taxon>Ascomycota</taxon>
        <taxon>Pezizomycotina</taxon>
        <taxon>Lecanoromycetes</taxon>
        <taxon>OSLEUM clade</taxon>
        <taxon>Lecanoromycetidae</taxon>
        <taxon>Lecanorales</taxon>
        <taxon>Lecanorineae</taxon>
        <taxon>Cladoniaceae</taxon>
        <taxon>Cladonia</taxon>
    </lineage>
</organism>
<dbReference type="PROSITE" id="PS00028">
    <property type="entry name" value="ZINC_FINGER_C2H2_1"/>
    <property type="match status" value="1"/>
</dbReference>
<accession>A0AA39UC24</accession>
<gene>
    <name evidence="4" type="ORF">JMJ35_003738</name>
</gene>
<dbReference type="Pfam" id="PF04438">
    <property type="entry name" value="zf-HIT"/>
    <property type="match status" value="1"/>
</dbReference>
<dbReference type="InterPro" id="IPR007529">
    <property type="entry name" value="Znf_HIT"/>
</dbReference>
<dbReference type="AlphaFoldDB" id="A0AA39UC24"/>
<keyword evidence="1" id="KW-0479">Metal-binding</keyword>
<evidence type="ECO:0000313" key="4">
    <source>
        <dbReference type="EMBL" id="KAK0514016.1"/>
    </source>
</evidence>
<evidence type="ECO:0000313" key="5">
    <source>
        <dbReference type="Proteomes" id="UP001166286"/>
    </source>
</evidence>
<evidence type="ECO:0000256" key="1">
    <source>
        <dbReference type="PROSITE-ProRule" id="PRU00453"/>
    </source>
</evidence>
<name>A0AA39UC24_9LECA</name>
<dbReference type="GO" id="GO:0008270">
    <property type="term" value="F:zinc ion binding"/>
    <property type="evidence" value="ECO:0007669"/>
    <property type="project" value="UniProtKB-UniRule"/>
</dbReference>
<evidence type="ECO:0000256" key="2">
    <source>
        <dbReference type="SAM" id="MobiDB-lite"/>
    </source>
</evidence>
<keyword evidence="1" id="KW-0863">Zinc-finger</keyword>
<dbReference type="InterPro" id="IPR013087">
    <property type="entry name" value="Znf_C2H2_type"/>
</dbReference>
<feature type="compositionally biased region" description="Basic and acidic residues" evidence="2">
    <location>
        <begin position="115"/>
        <end position="132"/>
    </location>
</feature>
<dbReference type="SUPFAM" id="SSF144232">
    <property type="entry name" value="HIT/MYND zinc finger-like"/>
    <property type="match status" value="1"/>
</dbReference>
<dbReference type="Proteomes" id="UP001166286">
    <property type="component" value="Unassembled WGS sequence"/>
</dbReference>
<reference evidence="4" key="1">
    <citation type="submission" date="2023-03" db="EMBL/GenBank/DDBJ databases">
        <title>Complete genome of Cladonia borealis.</title>
        <authorList>
            <person name="Park H."/>
        </authorList>
    </citation>
    <scope>NUCLEOTIDE SEQUENCE</scope>
    <source>
        <strain evidence="4">ANT050790</strain>
    </source>
</reference>
<feature type="region of interest" description="Disordered" evidence="2">
    <location>
        <begin position="36"/>
        <end position="56"/>
    </location>
</feature>
<dbReference type="CDD" id="cd23024">
    <property type="entry name" value="zf-HIT_ZNHIT2-3"/>
    <property type="match status" value="1"/>
</dbReference>
<protein>
    <recommendedName>
        <fullName evidence="3">HIT-type domain-containing protein</fullName>
    </recommendedName>
</protein>
<comment type="caution">
    <text evidence="4">The sequence shown here is derived from an EMBL/GenBank/DDBJ whole genome shotgun (WGS) entry which is preliminary data.</text>
</comment>
<feature type="domain" description="HIT-type" evidence="3">
    <location>
        <begin position="3"/>
        <end position="36"/>
    </location>
</feature>
<evidence type="ECO:0000259" key="3">
    <source>
        <dbReference type="PROSITE" id="PS51083"/>
    </source>
</evidence>